<dbReference type="Proteomes" id="UP000028059">
    <property type="component" value="Unassembled WGS sequence"/>
</dbReference>
<proteinExistence type="predicted"/>
<reference evidence="1 2" key="1">
    <citation type="submission" date="2014-06" db="EMBL/GenBank/DDBJ databases">
        <authorList>
            <person name="Ngugi D.K."/>
            <person name="Blom J."/>
            <person name="Alam I."/>
            <person name="Rashid M."/>
            <person name="Ba Alawi W."/>
            <person name="Zhang G."/>
            <person name="Hikmawan T."/>
            <person name="Guan Y."/>
            <person name="Antunes A."/>
            <person name="Siam R."/>
            <person name="ElDorry H."/>
            <person name="Bajic V."/>
            <person name="Stingl U."/>
        </authorList>
    </citation>
    <scope>NUCLEOTIDE SEQUENCE [LARGE SCALE GENOMIC DNA]</scope>
    <source>
        <strain evidence="1">SCGC AAA799-N04</strain>
    </source>
</reference>
<protein>
    <submittedName>
        <fullName evidence="1">Uncharacterized protein</fullName>
    </submittedName>
</protein>
<dbReference type="AlphaFoldDB" id="A0A081RPK7"/>
<evidence type="ECO:0000313" key="1">
    <source>
        <dbReference type="EMBL" id="KEQ57130.1"/>
    </source>
</evidence>
<organism evidence="1 2">
    <name type="scientific">Marine Group I thaumarchaeote SCGC AAA799-N04</name>
    <dbReference type="NCBI Taxonomy" id="1502293"/>
    <lineage>
        <taxon>Archaea</taxon>
        <taxon>Nitrososphaerota</taxon>
        <taxon>Marine Group I</taxon>
    </lineage>
</organism>
<evidence type="ECO:0000313" key="2">
    <source>
        <dbReference type="Proteomes" id="UP000028059"/>
    </source>
</evidence>
<dbReference type="EMBL" id="JOKN01000004">
    <property type="protein sequence ID" value="KEQ57130.1"/>
    <property type="molecule type" value="Genomic_DNA"/>
</dbReference>
<sequence>MESQKKQLGIGTGILTNCKKCLEDRHDLCLNNGCKCAIEHQIQNPYHEKKEILANVLTEFSEVKS</sequence>
<keyword evidence="2" id="KW-1185">Reference proteome</keyword>
<name>A0A081RPK7_9ARCH</name>
<comment type="caution">
    <text evidence="1">The sequence shown here is derived from an EMBL/GenBank/DDBJ whole genome shotgun (WGS) entry which is preliminary data.</text>
</comment>
<gene>
    <name evidence="1" type="ORF">AAA799N04_00410</name>
</gene>
<accession>A0A081RPK7</accession>